<sequence>MAWFSQLTNRVAQMYKTFQGAGCTSDYHRAKTEIEQKIDDLYKVPRQFCKKCKDLKKNIDQKNTELQRCYNSSKLISIVSTDNIKNFIKACPDFNCRNPTITHNKPVKLNQRNENPCSVGGRCTEKVAPPKAQKDKPSPALGVENSKAKSLGGKASLDQDQRHSVADVNALSRPQTKASDSYLGTEHEVSETTVNHPSGKPESLVLQAQPLSVQSTSPSSELNISSSAFSSQSTLTGDSVSSSNSQVERLTNGTSEENQVVDRNVRDNQAQEHFVDVESSILEVPVENTATVREHINGDILKQDMDKEVASNKGFITVSPDGLASSYGVVGVQDGSGTGDGGITAHTLNSDSGGDNYDTKRNEIGVHTKIPDFKAAGDEPRSNEHSYIGHTYSTEKGNELTNDKSDIFGKIFEVISNKDHIIQASAPMGIVMLLGLLFKFTPLWRVLTKKNRKKGAGINEELNSVLQEPSIMDDERSIPFSYGAFEYSTFDQNVY</sequence>
<reference evidence="3 4" key="1">
    <citation type="submission" date="2016-07" db="EMBL/GenBank/DDBJ databases">
        <authorList>
            <consortium name="Pathogen Informatics"/>
        </authorList>
    </citation>
    <scope>NUCLEOTIDE SEQUENCE [LARGE SCALE GENOMIC DNA]</scope>
</reference>
<evidence type="ECO:0008006" key="5">
    <source>
        <dbReference type="Google" id="ProtNLM"/>
    </source>
</evidence>
<evidence type="ECO:0000256" key="2">
    <source>
        <dbReference type="SAM" id="Phobius"/>
    </source>
</evidence>
<dbReference type="VEuPathDB" id="PlasmoDB:PVPAM_040036700"/>
<evidence type="ECO:0000256" key="1">
    <source>
        <dbReference type="SAM" id="MobiDB-lite"/>
    </source>
</evidence>
<keyword evidence="2" id="KW-0812">Transmembrane</keyword>
<dbReference type="VEuPathDB" id="PlasmoDB:PVP01_0009400"/>
<feature type="region of interest" description="Disordered" evidence="1">
    <location>
        <begin position="102"/>
        <end position="201"/>
    </location>
</feature>
<feature type="compositionally biased region" description="Polar residues" evidence="1">
    <location>
        <begin position="234"/>
        <end position="258"/>
    </location>
</feature>
<dbReference type="VEuPathDB" id="PlasmoDB:PVX_020675"/>
<dbReference type="EMBL" id="FLYI01000121">
    <property type="protein sequence ID" value="SCA60243.1"/>
    <property type="molecule type" value="Genomic_DNA"/>
</dbReference>
<evidence type="ECO:0000313" key="4">
    <source>
        <dbReference type="Proteomes" id="UP000305196"/>
    </source>
</evidence>
<feature type="transmembrane region" description="Helical" evidence="2">
    <location>
        <begin position="424"/>
        <end position="444"/>
    </location>
</feature>
<accession>A0A1G4E7G3</accession>
<dbReference type="AlphaFoldDB" id="A0A1G4E7G3"/>
<keyword evidence="2" id="KW-0472">Membrane</keyword>
<dbReference type="VEuPathDB" id="PlasmoDB:PVW1_060031400"/>
<protein>
    <recommendedName>
        <fullName evidence="5">VIR protein</fullName>
    </recommendedName>
</protein>
<name>A0A1G4E7G3_PLAVI</name>
<feature type="region of interest" description="Disordered" evidence="1">
    <location>
        <begin position="230"/>
        <end position="262"/>
    </location>
</feature>
<dbReference type="Proteomes" id="UP000305196">
    <property type="component" value="Unassembled WGS sequence"/>
</dbReference>
<gene>
    <name evidence="3" type="ORF">PVC01_000056000</name>
</gene>
<keyword evidence="2" id="KW-1133">Transmembrane helix</keyword>
<organism evidence="3 4">
    <name type="scientific">Plasmodium vivax</name>
    <name type="common">malaria parasite P. vivax</name>
    <dbReference type="NCBI Taxonomy" id="5855"/>
    <lineage>
        <taxon>Eukaryota</taxon>
        <taxon>Sar</taxon>
        <taxon>Alveolata</taxon>
        <taxon>Apicomplexa</taxon>
        <taxon>Aconoidasida</taxon>
        <taxon>Haemosporida</taxon>
        <taxon>Plasmodiidae</taxon>
        <taxon>Plasmodium</taxon>
        <taxon>Plasmodium (Plasmodium)</taxon>
    </lineage>
</organism>
<proteinExistence type="predicted"/>
<evidence type="ECO:0000313" key="3">
    <source>
        <dbReference type="EMBL" id="SCA60243.1"/>
    </source>
</evidence>